<keyword evidence="9" id="KW-1185">Reference proteome</keyword>
<proteinExistence type="inferred from homology"/>
<dbReference type="Gene3D" id="1.10.630.10">
    <property type="entry name" value="Cytochrome P450"/>
    <property type="match status" value="2"/>
</dbReference>
<dbReference type="PROSITE" id="PS00086">
    <property type="entry name" value="CYTOCHROME_P450"/>
    <property type="match status" value="1"/>
</dbReference>
<name>A0AAW1QXG0_9CHLO</name>
<dbReference type="Pfam" id="PF11559">
    <property type="entry name" value="ADIP"/>
    <property type="match status" value="1"/>
</dbReference>
<evidence type="ECO:0000256" key="7">
    <source>
        <dbReference type="SAM" id="MobiDB-lite"/>
    </source>
</evidence>
<feature type="region of interest" description="Disordered" evidence="7">
    <location>
        <begin position="1051"/>
        <end position="1074"/>
    </location>
</feature>
<dbReference type="Proteomes" id="UP001445335">
    <property type="component" value="Unassembled WGS sequence"/>
</dbReference>
<dbReference type="InterPro" id="IPR001128">
    <property type="entry name" value="Cyt_P450"/>
</dbReference>
<dbReference type="GO" id="GO:0004497">
    <property type="term" value="F:monooxygenase activity"/>
    <property type="evidence" value="ECO:0007669"/>
    <property type="project" value="InterPro"/>
</dbReference>
<dbReference type="GO" id="GO:0020037">
    <property type="term" value="F:heme binding"/>
    <property type="evidence" value="ECO:0007669"/>
    <property type="project" value="InterPro"/>
</dbReference>
<gene>
    <name evidence="8" type="ORF">WJX81_007511</name>
</gene>
<evidence type="ECO:0000256" key="1">
    <source>
        <dbReference type="ARBA" id="ARBA00001971"/>
    </source>
</evidence>
<evidence type="ECO:0000256" key="6">
    <source>
        <dbReference type="SAM" id="Coils"/>
    </source>
</evidence>
<feature type="coiled-coil region" evidence="6">
    <location>
        <begin position="554"/>
        <end position="595"/>
    </location>
</feature>
<evidence type="ECO:0000256" key="2">
    <source>
        <dbReference type="ARBA" id="ARBA00009291"/>
    </source>
</evidence>
<dbReference type="GO" id="GO:0005506">
    <property type="term" value="F:iron ion binding"/>
    <property type="evidence" value="ECO:0007669"/>
    <property type="project" value="InterPro"/>
</dbReference>
<keyword evidence="5" id="KW-0349">Heme</keyword>
<dbReference type="PANTHER" id="PTHR24305:SF166">
    <property type="entry name" value="CYTOCHROME P450 12A4, MITOCHONDRIAL-RELATED"/>
    <property type="match status" value="1"/>
</dbReference>
<comment type="cofactor">
    <cofactor evidence="1 5">
        <name>heme</name>
        <dbReference type="ChEBI" id="CHEBI:30413"/>
    </cofactor>
</comment>
<sequence length="1191" mass="127817">MDADTITTSLKLVLDDEVGAAVLERDSASQAELDVLEEELQRVMDDFDGRSRSGAEAEPAGASGCASTGWACAQSVRGVVDHLSSTLAALGFPSSLALEADTQRPALAAAGACSALEALLAQCARDAAVAAAAAERLAAARSEAGVAAGARERLAARLDAKERALGALENQARAAEEAASADMARLRGERDEAARQAADLRQRYNHALHELRRREQEYVRLQAHLRDLLGERKREQRACLEAAGQFLVGSVRRSGRDDEVYKKIVSAYEAKAAEMTREAAGLRAALDHLQREHRRLLNQQVRTAHAAAAARGLVEDGLEAALAGLAPDALQAALAAKAAALQARAAALPDAHEAEQGAAEPCSTGELAALRAVLAEQEALTRTALAALAHAHSQAASAQQAVGAAKAAAEDHAARAARLGAAARRAAAQAAQAVSEAQAQRERAEAEAAQKAEAVSEAASARALAEAEAAERAAAWRAAQAARAAAEAEAAEKVAVQAARVQAEAEAAARERERAEEHRHLRALEAEYADRVSRLEASQAAAERQAHLEGTAAAEQARRLNEEVSAERKRVRAALAALEAERARLDARSAAETERLQALAFQLGAQQWEFEAARDAFGDTMRKFAPGGGAGHFLARAIARRSEQEARARCADKQGGAAEAGQRAAAALAASLALSSLDAEPRVVDARAQLSASPAKVVAQELVWVLLALAVGAIFWTTGRSLRSRTPGGLKPFSQMPAPPQTPIVGNLFDLSTGERLQIHLKMQRWAQELGPIYRYNVMGKWKIVVSDTALLPLILGQPGLPKSPMYRKLRPLWSWNEDIMFTRLHRDPHWRSSRKTLARAFSADETRKKFGATLDATLKLADKLATLPDGAPVEAQDALRLVTMDVTLSAGFGIPSNTVALLGRPVPVLEAWNYACMQSSRRITDPMFALYERWLPFLPAVRENRKLHETLYQMYEGMLDQMEARGPVAENDNSMWGCLKRIQDPKTGKPLTRKQLTPEMAGLFSGALDTTSQTCAITLGLIAGHPEVFIYGLHHSSKYWDAPEEFRPERWLSPEPAGGKKPAADGKEGTAEPVHVSASVSGAEARSTKWTSAAADAQDGRKAAFVPFSGGPTDCVGQRLAMMEAPLMLAVLLSRFEVELDESMCGLQGMLERQCITFGICIDQGLHIKFKPRAGWRPATTTPHRLRREE</sequence>
<evidence type="ECO:0000313" key="9">
    <source>
        <dbReference type="Proteomes" id="UP001445335"/>
    </source>
</evidence>
<protein>
    <recommendedName>
        <fullName evidence="10">Cytochrome P450</fullName>
    </recommendedName>
</protein>
<dbReference type="EMBL" id="JALJOU010000067">
    <property type="protein sequence ID" value="KAK9826204.1"/>
    <property type="molecule type" value="Genomic_DNA"/>
</dbReference>
<comment type="similarity">
    <text evidence="3">Belongs to the cytochrome P450 family.</text>
</comment>
<dbReference type="InterPro" id="IPR036396">
    <property type="entry name" value="Cyt_P450_sf"/>
</dbReference>
<dbReference type="GO" id="GO:0016705">
    <property type="term" value="F:oxidoreductase activity, acting on paired donors, with incorporation or reduction of molecular oxygen"/>
    <property type="evidence" value="ECO:0007669"/>
    <property type="project" value="InterPro"/>
</dbReference>
<evidence type="ECO:0000256" key="3">
    <source>
        <dbReference type="ARBA" id="ARBA00010617"/>
    </source>
</evidence>
<feature type="coiled-coil region" evidence="6">
    <location>
        <begin position="427"/>
        <end position="454"/>
    </location>
</feature>
<dbReference type="PRINTS" id="PR00463">
    <property type="entry name" value="EP450I"/>
</dbReference>
<organism evidence="8 9">
    <name type="scientific">Elliptochloris bilobata</name>
    <dbReference type="NCBI Taxonomy" id="381761"/>
    <lineage>
        <taxon>Eukaryota</taxon>
        <taxon>Viridiplantae</taxon>
        <taxon>Chlorophyta</taxon>
        <taxon>core chlorophytes</taxon>
        <taxon>Trebouxiophyceae</taxon>
        <taxon>Trebouxiophyceae incertae sedis</taxon>
        <taxon>Elliptochloris clade</taxon>
        <taxon>Elliptochloris</taxon>
    </lineage>
</organism>
<evidence type="ECO:0000256" key="4">
    <source>
        <dbReference type="ARBA" id="ARBA00023054"/>
    </source>
</evidence>
<evidence type="ECO:0000313" key="8">
    <source>
        <dbReference type="EMBL" id="KAK9826204.1"/>
    </source>
</evidence>
<evidence type="ECO:0008006" key="10">
    <source>
        <dbReference type="Google" id="ProtNLM"/>
    </source>
</evidence>
<comment type="caution">
    <text evidence="8">The sequence shown here is derived from an EMBL/GenBank/DDBJ whole genome shotgun (WGS) entry which is preliminary data.</text>
</comment>
<feature type="coiled-coil region" evidence="6">
    <location>
        <begin position="491"/>
        <end position="518"/>
    </location>
</feature>
<dbReference type="InterPro" id="IPR017972">
    <property type="entry name" value="Cyt_P450_CS"/>
</dbReference>
<accession>A0AAW1QXG0</accession>
<dbReference type="InterPro" id="IPR002401">
    <property type="entry name" value="Cyt_P450_E_grp-I"/>
</dbReference>
<keyword evidence="5" id="KW-0479">Metal-binding</keyword>
<keyword evidence="4 6" id="KW-0175">Coiled coil</keyword>
<dbReference type="InterPro" id="IPR021622">
    <property type="entry name" value="Afadin/alpha-actinin-bd"/>
</dbReference>
<keyword evidence="5" id="KW-0408">Iron</keyword>
<feature type="coiled-coil region" evidence="6">
    <location>
        <begin position="265"/>
        <end position="299"/>
    </location>
</feature>
<reference evidence="8 9" key="1">
    <citation type="journal article" date="2024" name="Nat. Commun.">
        <title>Phylogenomics reveals the evolutionary origins of lichenization in chlorophyte algae.</title>
        <authorList>
            <person name="Puginier C."/>
            <person name="Libourel C."/>
            <person name="Otte J."/>
            <person name="Skaloud P."/>
            <person name="Haon M."/>
            <person name="Grisel S."/>
            <person name="Petersen M."/>
            <person name="Berrin J.G."/>
            <person name="Delaux P.M."/>
            <person name="Dal Grande F."/>
            <person name="Keller J."/>
        </authorList>
    </citation>
    <scope>NUCLEOTIDE SEQUENCE [LARGE SCALE GENOMIC DNA]</scope>
    <source>
        <strain evidence="8 9">SAG 245.80</strain>
    </source>
</reference>
<dbReference type="PANTHER" id="PTHR24305">
    <property type="entry name" value="CYTOCHROME P450"/>
    <property type="match status" value="1"/>
</dbReference>
<dbReference type="InterPro" id="IPR050121">
    <property type="entry name" value="Cytochrome_P450_monoxygenase"/>
</dbReference>
<comment type="similarity">
    <text evidence="2">Belongs to the ADIP family.</text>
</comment>
<dbReference type="Pfam" id="PF00067">
    <property type="entry name" value="p450"/>
    <property type="match status" value="1"/>
</dbReference>
<feature type="binding site" description="axial binding residue" evidence="5">
    <location>
        <position position="1116"/>
    </location>
    <ligand>
        <name>heme</name>
        <dbReference type="ChEBI" id="CHEBI:30413"/>
    </ligand>
    <ligandPart>
        <name>Fe</name>
        <dbReference type="ChEBI" id="CHEBI:18248"/>
    </ligandPart>
</feature>
<feature type="coiled-coil region" evidence="6">
    <location>
        <begin position="151"/>
        <end position="231"/>
    </location>
</feature>
<dbReference type="AlphaFoldDB" id="A0AAW1QXG0"/>
<evidence type="ECO:0000256" key="5">
    <source>
        <dbReference type="PIRSR" id="PIRSR602401-1"/>
    </source>
</evidence>
<dbReference type="SUPFAM" id="SSF48264">
    <property type="entry name" value="Cytochrome P450"/>
    <property type="match status" value="1"/>
</dbReference>